<feature type="compositionally biased region" description="Acidic residues" evidence="3">
    <location>
        <begin position="895"/>
        <end position="904"/>
    </location>
</feature>
<dbReference type="STRING" id="240176.A8NXF9"/>
<dbReference type="InterPro" id="IPR015915">
    <property type="entry name" value="Kelch-typ_b-propeller"/>
</dbReference>
<proteinExistence type="predicted"/>
<evidence type="ECO:0000256" key="4">
    <source>
        <dbReference type="SAM" id="Phobius"/>
    </source>
</evidence>
<feature type="compositionally biased region" description="Low complexity" evidence="3">
    <location>
        <begin position="627"/>
        <end position="637"/>
    </location>
</feature>
<feature type="transmembrane region" description="Helical" evidence="4">
    <location>
        <begin position="566"/>
        <end position="589"/>
    </location>
</feature>
<feature type="signal peptide" evidence="5">
    <location>
        <begin position="1"/>
        <end position="19"/>
    </location>
</feature>
<keyword evidence="4" id="KW-0812">Transmembrane</keyword>
<sequence length="936" mass="101135">MAKALLFLFLFSFLNSLNAQSISTNTPLPPLQWIRLDGFQGPAPPPLRDAALGYDEDTRNLIVFGGESQGGFVQSSTFLLNLDTLTWSIPSPPGGLDATPAARSSAVSGVDFAASNRHAFIVIGGKGANDAALSDAWAFDFTNHFWSQIDIPPASGPAPRWGSSGGIDTRIAPVQDSVVPGPNNTFYLAGGSDKDRIYPLSDVWRLKISGTLSANLPGAIRGSWERVELDEELPGRERQGGAVVGYSIVSSGGCNVDVNDEDDDPTCAQQDSYVIDSQTRSSISPAPCPPPRLDPVLIPNMNGNSSRFASQVFLTLGTTNTSLWDDDGGLHKGEIDVLDVSTGTWSRIIPAGHSGPSGEVSYPTPREGAAVFASNRGLVGSARDGVADTLIFGGRDSTGRYLSEVWLLRSYSAAITSSFATWHGFGDGNLQSGIDASGSGVTLEYLQRCATMKEPSQPGQGGDQGGDKPDSPNSPSTQEFDTDLYHKLLSPLSLALLFLSAFLFRFFDLSFHGSTSQRLYTLFLLSFTIASYTLGIAGFVLGFTSLSFITSDREERSAPHLTTSHGLISLVFFALLYAATPVILLCSYLSRQPKQTLSDTQSQASALRNLSPSPTEKTEPIRRESSHSPSPSGLYSPPMSPRSQSAILQSTSNPPRRSLEALSTDGESIMSGSPRRGFEVLNRPARTRKHSETWSTSLGHGSPPPLPSSRSLGEIDWLLRRRSVNAVGELDYALSVAHNAQRASIATSDALHLTPPPPINHQPQRPPALDMSAYFVAQIGFLGLNIMTLIALWKHAPKAVFVVFVLWVIIIYLVALFVPQRFSTEEFLLSKLKRQATPSPPPPEAGPTSSPLPHATELQAPIRPLGPYLHQPPFLRTVPADPVYNISDDPRSVEGDDDDDDIDDETRQRMIEEEMDRREVSIVTVPKRKLWVANPS</sequence>
<dbReference type="Proteomes" id="UP000001861">
    <property type="component" value="Unassembled WGS sequence"/>
</dbReference>
<dbReference type="HOGENOM" id="CLU_014628_0_0_1"/>
<name>A8NXF9_COPC7</name>
<dbReference type="PANTHER" id="PTHR46093">
    <property type="entry name" value="ACYL-COA-BINDING DOMAIN-CONTAINING PROTEIN 5"/>
    <property type="match status" value="1"/>
</dbReference>
<feature type="transmembrane region" description="Helical" evidence="4">
    <location>
        <begin position="488"/>
        <end position="507"/>
    </location>
</feature>
<accession>A8NXF9</accession>
<dbReference type="OrthoDB" id="10250130at2759"/>
<feature type="compositionally biased region" description="Polar residues" evidence="3">
    <location>
        <begin position="642"/>
        <end position="655"/>
    </location>
</feature>
<keyword evidence="7" id="KW-1185">Reference proteome</keyword>
<protein>
    <submittedName>
        <fullName evidence="6">Uncharacterized protein</fullName>
    </submittedName>
</protein>
<dbReference type="VEuPathDB" id="FungiDB:CC1G_00292"/>
<feature type="transmembrane region" description="Helical" evidence="4">
    <location>
        <begin position="773"/>
        <end position="793"/>
    </location>
</feature>
<feature type="compositionally biased region" description="Polar residues" evidence="3">
    <location>
        <begin position="599"/>
        <end position="615"/>
    </location>
</feature>
<comment type="caution">
    <text evidence="6">The sequence shown here is derived from an EMBL/GenBank/DDBJ whole genome shotgun (WGS) entry which is preliminary data.</text>
</comment>
<evidence type="ECO:0000313" key="7">
    <source>
        <dbReference type="Proteomes" id="UP000001861"/>
    </source>
</evidence>
<feature type="transmembrane region" description="Helical" evidence="4">
    <location>
        <begin position="519"/>
        <end position="546"/>
    </location>
</feature>
<evidence type="ECO:0000313" key="6">
    <source>
        <dbReference type="EMBL" id="EAU84773.2"/>
    </source>
</evidence>
<dbReference type="Gene3D" id="2.120.10.80">
    <property type="entry name" value="Kelch-type beta propeller"/>
    <property type="match status" value="2"/>
</dbReference>
<feature type="region of interest" description="Disordered" evidence="3">
    <location>
        <begin position="834"/>
        <end position="855"/>
    </location>
</feature>
<feature type="region of interest" description="Disordered" evidence="3">
    <location>
        <begin position="453"/>
        <end position="478"/>
    </location>
</feature>
<dbReference type="SUPFAM" id="SSF117281">
    <property type="entry name" value="Kelch motif"/>
    <property type="match status" value="1"/>
</dbReference>
<dbReference type="PANTHER" id="PTHR46093:SF18">
    <property type="entry name" value="FIBRONECTIN TYPE-III DOMAIN-CONTAINING PROTEIN"/>
    <property type="match status" value="1"/>
</dbReference>
<evidence type="ECO:0000256" key="1">
    <source>
        <dbReference type="ARBA" id="ARBA00022441"/>
    </source>
</evidence>
<keyword evidence="2" id="KW-0677">Repeat</keyword>
<dbReference type="eggNOG" id="ENOG502S36Z">
    <property type="taxonomic scope" value="Eukaryota"/>
</dbReference>
<reference evidence="6 7" key="1">
    <citation type="journal article" date="2010" name="Proc. Natl. Acad. Sci. U.S.A.">
        <title>Insights into evolution of multicellular fungi from the assembled chromosomes of the mushroom Coprinopsis cinerea (Coprinus cinereus).</title>
        <authorList>
            <person name="Stajich J.E."/>
            <person name="Wilke S.K."/>
            <person name="Ahren D."/>
            <person name="Au C.H."/>
            <person name="Birren B.W."/>
            <person name="Borodovsky M."/>
            <person name="Burns C."/>
            <person name="Canback B."/>
            <person name="Casselton L.A."/>
            <person name="Cheng C.K."/>
            <person name="Deng J."/>
            <person name="Dietrich F.S."/>
            <person name="Fargo D.C."/>
            <person name="Farman M.L."/>
            <person name="Gathman A.C."/>
            <person name="Goldberg J."/>
            <person name="Guigo R."/>
            <person name="Hoegger P.J."/>
            <person name="Hooker J.B."/>
            <person name="Huggins A."/>
            <person name="James T.Y."/>
            <person name="Kamada T."/>
            <person name="Kilaru S."/>
            <person name="Kodira C."/>
            <person name="Kues U."/>
            <person name="Kupfer D."/>
            <person name="Kwan H.S."/>
            <person name="Lomsadze A."/>
            <person name="Li W."/>
            <person name="Lilly W.W."/>
            <person name="Ma L.J."/>
            <person name="Mackey A.J."/>
            <person name="Manning G."/>
            <person name="Martin F."/>
            <person name="Muraguchi H."/>
            <person name="Natvig D.O."/>
            <person name="Palmerini H."/>
            <person name="Ramesh M.A."/>
            <person name="Rehmeyer C.J."/>
            <person name="Roe B.A."/>
            <person name="Shenoy N."/>
            <person name="Stanke M."/>
            <person name="Ter-Hovhannisyan V."/>
            <person name="Tunlid A."/>
            <person name="Velagapudi R."/>
            <person name="Vision T.J."/>
            <person name="Zeng Q."/>
            <person name="Zolan M.E."/>
            <person name="Pukkila P.J."/>
        </authorList>
    </citation>
    <scope>NUCLEOTIDE SEQUENCE [LARGE SCALE GENOMIC DNA]</scope>
    <source>
        <strain evidence="7">Okayama-7 / 130 / ATCC MYA-4618 / FGSC 9003</strain>
    </source>
</reference>
<dbReference type="GeneID" id="6013712"/>
<organism evidence="6 7">
    <name type="scientific">Coprinopsis cinerea (strain Okayama-7 / 130 / ATCC MYA-4618 / FGSC 9003)</name>
    <name type="common">Inky cap fungus</name>
    <name type="synonym">Hormographiella aspergillata</name>
    <dbReference type="NCBI Taxonomy" id="240176"/>
    <lineage>
        <taxon>Eukaryota</taxon>
        <taxon>Fungi</taxon>
        <taxon>Dikarya</taxon>
        <taxon>Basidiomycota</taxon>
        <taxon>Agaricomycotina</taxon>
        <taxon>Agaricomycetes</taxon>
        <taxon>Agaricomycetidae</taxon>
        <taxon>Agaricales</taxon>
        <taxon>Agaricineae</taxon>
        <taxon>Psathyrellaceae</taxon>
        <taxon>Coprinopsis</taxon>
    </lineage>
</organism>
<dbReference type="EMBL" id="AACS02000005">
    <property type="protein sequence ID" value="EAU84773.2"/>
    <property type="molecule type" value="Genomic_DNA"/>
</dbReference>
<feature type="region of interest" description="Disordered" evidence="3">
    <location>
        <begin position="879"/>
        <end position="904"/>
    </location>
</feature>
<evidence type="ECO:0000256" key="2">
    <source>
        <dbReference type="ARBA" id="ARBA00022737"/>
    </source>
</evidence>
<feature type="region of interest" description="Disordered" evidence="3">
    <location>
        <begin position="599"/>
        <end position="707"/>
    </location>
</feature>
<dbReference type="AlphaFoldDB" id="A8NXF9"/>
<dbReference type="InParanoid" id="A8NXF9"/>
<evidence type="ECO:0000256" key="5">
    <source>
        <dbReference type="SAM" id="SignalP"/>
    </source>
</evidence>
<keyword evidence="5" id="KW-0732">Signal</keyword>
<feature type="transmembrane region" description="Helical" evidence="4">
    <location>
        <begin position="799"/>
        <end position="818"/>
    </location>
</feature>
<gene>
    <name evidence="6" type="ORF">CC1G_00292</name>
</gene>
<keyword evidence="1" id="KW-0880">Kelch repeat</keyword>
<keyword evidence="4" id="KW-1133">Transmembrane helix</keyword>
<dbReference type="RefSeq" id="XP_001837156.2">
    <property type="nucleotide sequence ID" value="XM_001837104.2"/>
</dbReference>
<feature type="compositionally biased region" description="Basic and acidic residues" evidence="3">
    <location>
        <begin position="616"/>
        <end position="626"/>
    </location>
</feature>
<dbReference type="KEGG" id="cci:CC1G_00292"/>
<feature type="chain" id="PRO_5002726660" evidence="5">
    <location>
        <begin position="20"/>
        <end position="936"/>
    </location>
</feature>
<keyword evidence="4" id="KW-0472">Membrane</keyword>
<dbReference type="OMA" id="RGPYQHH"/>
<evidence type="ECO:0000256" key="3">
    <source>
        <dbReference type="SAM" id="MobiDB-lite"/>
    </source>
</evidence>